<dbReference type="InterPro" id="IPR000210">
    <property type="entry name" value="BTB/POZ_dom"/>
</dbReference>
<reference evidence="2 3" key="1">
    <citation type="submission" date="2015-07" db="EMBL/GenBank/DDBJ databases">
        <title>Comparative genomics of the Sigatoka disease complex on banana suggests a link between parallel evolutionary changes in Pseudocercospora fijiensis and Pseudocercospora eumusae and increased virulence on the banana host.</title>
        <authorList>
            <person name="Chang T.-C."/>
            <person name="Salvucci A."/>
            <person name="Crous P.W."/>
            <person name="Stergiopoulos I."/>
        </authorList>
    </citation>
    <scope>NUCLEOTIDE SEQUENCE [LARGE SCALE GENOMIC DNA]</scope>
    <source>
        <strain evidence="2 3">CBS 114824</strain>
    </source>
</reference>
<dbReference type="EMBL" id="LFZN01000046">
    <property type="protein sequence ID" value="KXT02097.1"/>
    <property type="molecule type" value="Genomic_DNA"/>
</dbReference>
<evidence type="ECO:0000313" key="2">
    <source>
        <dbReference type="EMBL" id="KXT02097.1"/>
    </source>
</evidence>
<feature type="domain" description="BTB" evidence="1">
    <location>
        <begin position="44"/>
        <end position="112"/>
    </location>
</feature>
<gene>
    <name evidence="2" type="ORF">AC578_6701</name>
</gene>
<dbReference type="Pfam" id="PF00651">
    <property type="entry name" value="BTB"/>
    <property type="match status" value="1"/>
</dbReference>
<proteinExistence type="predicted"/>
<dbReference type="PANTHER" id="PTHR47843">
    <property type="entry name" value="BTB DOMAIN-CONTAINING PROTEIN-RELATED"/>
    <property type="match status" value="1"/>
</dbReference>
<protein>
    <recommendedName>
        <fullName evidence="1">BTB domain-containing protein</fullName>
    </recommendedName>
</protein>
<comment type="caution">
    <text evidence="2">The sequence shown here is derived from an EMBL/GenBank/DDBJ whole genome shotgun (WGS) entry which is preliminary data.</text>
</comment>
<dbReference type="InterPro" id="IPR011333">
    <property type="entry name" value="SKP1/BTB/POZ_sf"/>
</dbReference>
<evidence type="ECO:0000259" key="1">
    <source>
        <dbReference type="PROSITE" id="PS50097"/>
    </source>
</evidence>
<dbReference type="OrthoDB" id="6359816at2759"/>
<organism evidence="2 3">
    <name type="scientific">Pseudocercospora eumusae</name>
    <dbReference type="NCBI Taxonomy" id="321146"/>
    <lineage>
        <taxon>Eukaryota</taxon>
        <taxon>Fungi</taxon>
        <taxon>Dikarya</taxon>
        <taxon>Ascomycota</taxon>
        <taxon>Pezizomycotina</taxon>
        <taxon>Dothideomycetes</taxon>
        <taxon>Dothideomycetidae</taxon>
        <taxon>Mycosphaerellales</taxon>
        <taxon>Mycosphaerellaceae</taxon>
        <taxon>Pseudocercospora</taxon>
    </lineage>
</organism>
<dbReference type="PANTHER" id="PTHR47843:SF5">
    <property type="entry name" value="BTB_POZ DOMAIN PROTEIN"/>
    <property type="match status" value="1"/>
</dbReference>
<dbReference type="AlphaFoldDB" id="A0A139HI72"/>
<dbReference type="Gene3D" id="3.30.710.10">
    <property type="entry name" value="Potassium Channel Kv1.1, Chain A"/>
    <property type="match status" value="1"/>
</dbReference>
<name>A0A139HI72_9PEZI</name>
<sequence length="231" mass="25620">MRTTRRAAAAPTTAPPAKKRMIVHSAKKVKPGALKRMYESGEWSDLTITVKDSSKTFAVHKTVLCPAWEFARAACTRGFVESKTSSIELPESEAVVDAILRYYYELPFKIPSAPTLDTLVKLRVAIDKYGTEGLVREVEQTFKQYMEGEDYPVLINTGLLVFAEAGECMGKMQQAIAEATGSKMSEIVRDVEIWSKMQESPEFLRTTLLEILPSPPVLLSSDSDESSSSDE</sequence>
<dbReference type="STRING" id="321146.A0A139HI72"/>
<evidence type="ECO:0000313" key="3">
    <source>
        <dbReference type="Proteomes" id="UP000070133"/>
    </source>
</evidence>
<dbReference type="SUPFAM" id="SSF54695">
    <property type="entry name" value="POZ domain"/>
    <property type="match status" value="1"/>
</dbReference>
<dbReference type="Proteomes" id="UP000070133">
    <property type="component" value="Unassembled WGS sequence"/>
</dbReference>
<dbReference type="SMART" id="SM00225">
    <property type="entry name" value="BTB"/>
    <property type="match status" value="1"/>
</dbReference>
<keyword evidence="3" id="KW-1185">Reference proteome</keyword>
<accession>A0A139HI72</accession>
<dbReference type="PROSITE" id="PS50097">
    <property type="entry name" value="BTB"/>
    <property type="match status" value="1"/>
</dbReference>